<dbReference type="RefSeq" id="WP_002823109.1">
    <property type="nucleotide sequence ID" value="NZ_CP038451.1"/>
</dbReference>
<evidence type="ECO:0000313" key="1">
    <source>
        <dbReference type="EMBL" id="VDB98445.1"/>
    </source>
</evidence>
<accession>A0AAQ2ZEL5</accession>
<reference evidence="1 2" key="1">
    <citation type="submission" date="2018-08" db="EMBL/GenBank/DDBJ databases">
        <authorList>
            <person name="Lorentzen P. G. S. M."/>
        </authorList>
    </citation>
    <scope>NUCLEOTIDE SEQUENCE [LARGE SCALE GENOMIC DNA]</scope>
    <source>
        <strain evidence="1 2">CRBO_1381</strain>
    </source>
</reference>
<sequence>MNFTKIFKDQLDHCYAIMRLHNQNHDFIVVASEENRPCYAYDLNNNYKRITVWPDIGGTMTMVPIPGTLNFVATQRFYPGFNSSQCRIVKEIFNGTNWDQTVVGDFPYIHRFDLISHDGGLWFVGCSIANSKKNTDDWSDPGRIWVGDYDDREAKVNNLKQLDFELTKNHGYKRMDGYSLITGAQGIYRLDYPDSNGDWKLTRLVDRETSDIASADLNDNGKPEYLAIEGFHGPYIRIYDCNFNTIFKSGSDSPFGHAIWGGRIGSKQYFIFGFRSERQNLELIGFEDGKPKFNLIESNVGPSNVLVYEKEGVQYLLSANREANQVAIYKILNTD</sequence>
<name>A0AAQ2ZEL5_OENOE</name>
<gene>
    <name evidence="1" type="ORF">OENI_1210</name>
</gene>
<evidence type="ECO:0000313" key="2">
    <source>
        <dbReference type="Proteomes" id="UP000294726"/>
    </source>
</evidence>
<dbReference type="AlphaFoldDB" id="A0AAQ2ZEL5"/>
<organism evidence="1 2">
    <name type="scientific">Oenococcus oeni</name>
    <name type="common">Leuconostoc oenos</name>
    <dbReference type="NCBI Taxonomy" id="1247"/>
    <lineage>
        <taxon>Bacteria</taxon>
        <taxon>Bacillati</taxon>
        <taxon>Bacillota</taxon>
        <taxon>Bacilli</taxon>
        <taxon>Lactobacillales</taxon>
        <taxon>Lactobacillaceae</taxon>
        <taxon>Oenococcus</taxon>
    </lineage>
</organism>
<dbReference type="EMBL" id="LR031358">
    <property type="protein sequence ID" value="VDB98445.1"/>
    <property type="molecule type" value="Genomic_DNA"/>
</dbReference>
<proteinExistence type="predicted"/>
<protein>
    <submittedName>
        <fullName evidence="1">Uncharacterized protein</fullName>
    </submittedName>
</protein>
<dbReference type="Proteomes" id="UP000294726">
    <property type="component" value="Chromosome"/>
</dbReference>